<gene>
    <name evidence="1" type="ORF">AYI69_g10876</name>
</gene>
<evidence type="ECO:0000313" key="1">
    <source>
        <dbReference type="EMBL" id="OMJ08946.1"/>
    </source>
</evidence>
<proteinExistence type="predicted"/>
<dbReference type="Proteomes" id="UP000187429">
    <property type="component" value="Unassembled WGS sequence"/>
</dbReference>
<reference evidence="2" key="1">
    <citation type="submission" date="2017-01" db="EMBL/GenBank/DDBJ databases">
        <authorList>
            <person name="Wang Y."/>
            <person name="White M."/>
            <person name="Kvist S."/>
            <person name="Moncalvo J.-M."/>
        </authorList>
    </citation>
    <scope>NUCLEOTIDE SEQUENCE [LARGE SCALE GENOMIC DNA]</scope>
    <source>
        <strain evidence="2">ID-206-W2</strain>
    </source>
</reference>
<accession>A0A1R1X2S6</accession>
<dbReference type="EMBL" id="LSSM01007227">
    <property type="protein sequence ID" value="OMJ08946.1"/>
    <property type="molecule type" value="Genomic_DNA"/>
</dbReference>
<sequence length="92" mass="10203">MKIRKNSESQSTDIVAIANLSTGNAEYDTDLRILKDQKYYIIIGANAQIDVFKTHEIEENLKKRALLVLESGAGTTAVYQPPLGKTINYTEG</sequence>
<comment type="caution">
    <text evidence="1">The sequence shown here is derived from an EMBL/GenBank/DDBJ whole genome shotgun (WGS) entry which is preliminary data.</text>
</comment>
<keyword evidence="2" id="KW-1185">Reference proteome</keyword>
<protein>
    <submittedName>
        <fullName evidence="1">Uncharacterized protein</fullName>
    </submittedName>
</protein>
<dbReference type="OrthoDB" id="5596707at2759"/>
<dbReference type="AlphaFoldDB" id="A0A1R1X2S6"/>
<organism evidence="1 2">
    <name type="scientific">Smittium culicis</name>
    <dbReference type="NCBI Taxonomy" id="133412"/>
    <lineage>
        <taxon>Eukaryota</taxon>
        <taxon>Fungi</taxon>
        <taxon>Fungi incertae sedis</taxon>
        <taxon>Zoopagomycota</taxon>
        <taxon>Kickxellomycotina</taxon>
        <taxon>Harpellomycetes</taxon>
        <taxon>Harpellales</taxon>
        <taxon>Legeriomycetaceae</taxon>
        <taxon>Smittium</taxon>
    </lineage>
</organism>
<name>A0A1R1X2S6_9FUNG</name>
<evidence type="ECO:0000313" key="2">
    <source>
        <dbReference type="Proteomes" id="UP000187429"/>
    </source>
</evidence>